<dbReference type="InterPro" id="IPR050712">
    <property type="entry name" value="NAD(P)H-dep_reductase"/>
</dbReference>
<dbReference type="Pfam" id="PF03358">
    <property type="entry name" value="FMN_red"/>
    <property type="match status" value="1"/>
</dbReference>
<dbReference type="AlphaFoldDB" id="A0A853BVD0"/>
<dbReference type="PANTHER" id="PTHR30543">
    <property type="entry name" value="CHROMATE REDUCTASE"/>
    <property type="match status" value="1"/>
</dbReference>
<proteinExistence type="predicted"/>
<dbReference type="InterPro" id="IPR005025">
    <property type="entry name" value="FMN_Rdtase-like_dom"/>
</dbReference>
<dbReference type="GO" id="GO:0005829">
    <property type="term" value="C:cytosol"/>
    <property type="evidence" value="ECO:0007669"/>
    <property type="project" value="TreeGrafter"/>
</dbReference>
<dbReference type="GO" id="GO:0016491">
    <property type="term" value="F:oxidoreductase activity"/>
    <property type="evidence" value="ECO:0007669"/>
    <property type="project" value="InterPro"/>
</dbReference>
<name>A0A853BVD0_9ACTN</name>
<accession>A0A853BVD0</accession>
<evidence type="ECO:0000313" key="2">
    <source>
        <dbReference type="EMBL" id="NYI99043.1"/>
    </source>
</evidence>
<dbReference type="SUPFAM" id="SSF52218">
    <property type="entry name" value="Flavoproteins"/>
    <property type="match status" value="1"/>
</dbReference>
<sequence length="196" mass="21541">MPENDPLRVAVIVGSIRTDRFGPIPARWIAERARQHGSFEVDVIDLAEADLPFVLGGDDPGAPVPPEVAALSPRLARADAFIVVTPVYNRGYPASLKNAIDWFYTEWNAKAVGFVSYGGLTGGVTSVEALRAVFNEVQATTIRNTVCFMDCHDKFDEEGNPVTPEPVNVAAKAFLEQLEWWARALRDARRVSPYVV</sequence>
<evidence type="ECO:0000259" key="1">
    <source>
        <dbReference type="Pfam" id="PF03358"/>
    </source>
</evidence>
<comment type="caution">
    <text evidence="2">The sequence shown here is derived from an EMBL/GenBank/DDBJ whole genome shotgun (WGS) entry which is preliminary data.</text>
</comment>
<gene>
    <name evidence="2" type="ORF">HNR12_005320</name>
</gene>
<dbReference type="RefSeq" id="WP_179770090.1">
    <property type="nucleotide sequence ID" value="NZ_JACCFO010000001.1"/>
</dbReference>
<dbReference type="Proteomes" id="UP000575985">
    <property type="component" value="Unassembled WGS sequence"/>
</dbReference>
<reference evidence="2 3" key="1">
    <citation type="submission" date="2020-07" db="EMBL/GenBank/DDBJ databases">
        <title>Sequencing the genomes of 1000 actinobacteria strains.</title>
        <authorList>
            <person name="Klenk H.-P."/>
        </authorList>
    </citation>
    <scope>NUCLEOTIDE SEQUENCE [LARGE SCALE GENOMIC DNA]</scope>
    <source>
        <strain evidence="2 3">DSM 45927</strain>
    </source>
</reference>
<dbReference type="Gene3D" id="3.40.50.360">
    <property type="match status" value="1"/>
</dbReference>
<dbReference type="PANTHER" id="PTHR30543:SF21">
    <property type="entry name" value="NAD(P)H-DEPENDENT FMN REDUCTASE LOT6"/>
    <property type="match status" value="1"/>
</dbReference>
<dbReference type="InterPro" id="IPR029039">
    <property type="entry name" value="Flavoprotein-like_sf"/>
</dbReference>
<evidence type="ECO:0000313" key="3">
    <source>
        <dbReference type="Proteomes" id="UP000575985"/>
    </source>
</evidence>
<feature type="domain" description="NADPH-dependent FMN reductase-like" evidence="1">
    <location>
        <begin position="8"/>
        <end position="146"/>
    </location>
</feature>
<protein>
    <submittedName>
        <fullName evidence="2">NAD(P)H-dependent FMN reductase</fullName>
    </submittedName>
</protein>
<dbReference type="EMBL" id="JACCFO010000001">
    <property type="protein sequence ID" value="NYI99043.1"/>
    <property type="molecule type" value="Genomic_DNA"/>
</dbReference>
<organism evidence="2 3">
    <name type="scientific">Streptomonospora nanhaiensis</name>
    <dbReference type="NCBI Taxonomy" id="1323731"/>
    <lineage>
        <taxon>Bacteria</taxon>
        <taxon>Bacillati</taxon>
        <taxon>Actinomycetota</taxon>
        <taxon>Actinomycetes</taxon>
        <taxon>Streptosporangiales</taxon>
        <taxon>Nocardiopsidaceae</taxon>
        <taxon>Streptomonospora</taxon>
    </lineage>
</organism>
<dbReference type="GO" id="GO:0010181">
    <property type="term" value="F:FMN binding"/>
    <property type="evidence" value="ECO:0007669"/>
    <property type="project" value="TreeGrafter"/>
</dbReference>
<keyword evidence="3" id="KW-1185">Reference proteome</keyword>